<dbReference type="RefSeq" id="WP_120170521.1">
    <property type="nucleotide sequence ID" value="NZ_MCIB01000037.1"/>
</dbReference>
<dbReference type="PROSITE" id="PS01095">
    <property type="entry name" value="GH18_1"/>
    <property type="match status" value="1"/>
</dbReference>
<keyword evidence="8" id="KW-1185">Reference proteome</keyword>
<name>A0A419SWF0_9FIRM</name>
<evidence type="ECO:0000259" key="6">
    <source>
        <dbReference type="PROSITE" id="PS51910"/>
    </source>
</evidence>
<sequence length="537" mass="62192">MPKKIIIIKSFILAIAFLLVFSSSISEQPNVEAKAKKLNMSYVYFGEPDIHKKYVERTKGCLHVISPNYFNIEDDGTLELTSALNVDFINEMHERNIKVIPFLSNHWNRELGRKALENREILTEEIAEAIKKYNLDGINVDIENLTEIDRSNYTDFVKLLREKLSEEKVVSVAVAANPKGLNSGWHGSYDYELLGKYSDYLMLMTYDESYQGSEPGPVASLSFVEESIKYALKRVPNEKIVLGIPFFGRYWKKESDYGGYGISLTDVNTLIQKYNGQVLFDTKSKSPRAIITIRPEDESYYVFGRKLTPGKYTIWFENEKSIKYKLRLVQKYNLKGSGSWSLGQETKDTWNYYDIWLNGHYFADVEGHWAQTDIWAVKEKGWMEGVSDTHFFPDKPLTRVEAAVTLVRAMEIESNKTKPSFKDIPKDHWAEREIAIAQENGLILGDGKGNFLPEKHITREEMAVLLDRIFFNDTNIKTERTPFIDVKEKRWSYNAIIRMKNEGIFIGYKDNTFYPEAKITRAQMATLMNRISHYIEK</sequence>
<evidence type="ECO:0000256" key="2">
    <source>
        <dbReference type="ARBA" id="ARBA00023295"/>
    </source>
</evidence>
<evidence type="ECO:0000313" key="8">
    <source>
        <dbReference type="Proteomes" id="UP000284177"/>
    </source>
</evidence>
<dbReference type="OrthoDB" id="9775889at2"/>
<dbReference type="Gene3D" id="3.20.20.80">
    <property type="entry name" value="Glycosidases"/>
    <property type="match status" value="1"/>
</dbReference>
<proteinExistence type="inferred from homology"/>
<feature type="domain" description="SLH" evidence="5">
    <location>
        <begin position="357"/>
        <end position="416"/>
    </location>
</feature>
<evidence type="ECO:0000256" key="1">
    <source>
        <dbReference type="ARBA" id="ARBA00022801"/>
    </source>
</evidence>
<dbReference type="InterPro" id="IPR011583">
    <property type="entry name" value="Chitinase_II/V-like_cat"/>
</dbReference>
<dbReference type="Pfam" id="PF00704">
    <property type="entry name" value="Glyco_hydro_18"/>
    <property type="match status" value="1"/>
</dbReference>
<dbReference type="InterPro" id="IPR017853">
    <property type="entry name" value="GH"/>
</dbReference>
<keyword evidence="1 3" id="KW-0378">Hydrolase</keyword>
<dbReference type="Proteomes" id="UP000284177">
    <property type="component" value="Unassembled WGS sequence"/>
</dbReference>
<keyword evidence="2 3" id="KW-0326">Glycosidase</keyword>
<dbReference type="InterPro" id="IPR029070">
    <property type="entry name" value="Chitinase_insertion_sf"/>
</dbReference>
<dbReference type="InterPro" id="IPR001119">
    <property type="entry name" value="SLH_dom"/>
</dbReference>
<evidence type="ECO:0000313" key="7">
    <source>
        <dbReference type="EMBL" id="RKD29573.1"/>
    </source>
</evidence>
<gene>
    <name evidence="7" type="ORF">BET03_05805</name>
</gene>
<accession>A0A419SWF0</accession>
<dbReference type="GO" id="GO:0004553">
    <property type="term" value="F:hydrolase activity, hydrolyzing O-glycosyl compounds"/>
    <property type="evidence" value="ECO:0007669"/>
    <property type="project" value="InterPro"/>
</dbReference>
<dbReference type="PROSITE" id="PS51272">
    <property type="entry name" value="SLH"/>
    <property type="match status" value="3"/>
</dbReference>
<dbReference type="PANTHER" id="PTHR46066">
    <property type="entry name" value="CHITINASE DOMAIN-CONTAINING PROTEIN 1 FAMILY MEMBER"/>
    <property type="match status" value="1"/>
</dbReference>
<dbReference type="InterPro" id="IPR001223">
    <property type="entry name" value="Glyco_hydro18_cat"/>
</dbReference>
<dbReference type="Pfam" id="PF00395">
    <property type="entry name" value="SLH"/>
    <property type="match status" value="3"/>
</dbReference>
<feature type="domain" description="GH18" evidence="6">
    <location>
        <begin position="39"/>
        <end position="360"/>
    </location>
</feature>
<dbReference type="GO" id="GO:0008061">
    <property type="term" value="F:chitin binding"/>
    <property type="evidence" value="ECO:0007669"/>
    <property type="project" value="InterPro"/>
</dbReference>
<dbReference type="Gene3D" id="3.10.50.10">
    <property type="match status" value="1"/>
</dbReference>
<dbReference type="PANTHER" id="PTHR46066:SF2">
    <property type="entry name" value="CHITINASE DOMAIN-CONTAINING PROTEIN 1"/>
    <property type="match status" value="1"/>
</dbReference>
<comment type="similarity">
    <text evidence="4">Belongs to the glycosyl hydrolase 18 family.</text>
</comment>
<evidence type="ECO:0000256" key="4">
    <source>
        <dbReference type="RuleBase" id="RU004453"/>
    </source>
</evidence>
<organism evidence="7 8">
    <name type="scientific">Thermohalobacter berrensis</name>
    <dbReference type="NCBI Taxonomy" id="99594"/>
    <lineage>
        <taxon>Bacteria</taxon>
        <taxon>Bacillati</taxon>
        <taxon>Bacillota</taxon>
        <taxon>Tissierellia</taxon>
        <taxon>Tissierellales</taxon>
        <taxon>Thermohalobacteraceae</taxon>
        <taxon>Thermohalobacter</taxon>
    </lineage>
</organism>
<dbReference type="EMBL" id="MCIB01000037">
    <property type="protein sequence ID" value="RKD29573.1"/>
    <property type="molecule type" value="Genomic_DNA"/>
</dbReference>
<evidence type="ECO:0000259" key="5">
    <source>
        <dbReference type="PROSITE" id="PS51272"/>
    </source>
</evidence>
<comment type="caution">
    <text evidence="7">The sequence shown here is derived from an EMBL/GenBank/DDBJ whole genome shotgun (WGS) entry which is preliminary data.</text>
</comment>
<dbReference type="GO" id="GO:0005975">
    <property type="term" value="P:carbohydrate metabolic process"/>
    <property type="evidence" value="ECO:0007669"/>
    <property type="project" value="InterPro"/>
</dbReference>
<protein>
    <submittedName>
        <fullName evidence="7">Glycoside hydrolase</fullName>
    </submittedName>
</protein>
<reference evidence="7 8" key="1">
    <citation type="submission" date="2016-08" db="EMBL/GenBank/DDBJ databases">
        <title>Novel Firmicutes and Novel Genomes.</title>
        <authorList>
            <person name="Poppleton D.I."/>
            <person name="Gribaldo S."/>
        </authorList>
    </citation>
    <scope>NUCLEOTIDE SEQUENCE [LARGE SCALE GENOMIC DNA]</scope>
    <source>
        <strain evidence="7 8">CTT3</strain>
    </source>
</reference>
<dbReference type="SMART" id="SM00636">
    <property type="entry name" value="Glyco_18"/>
    <property type="match status" value="1"/>
</dbReference>
<dbReference type="PROSITE" id="PS51910">
    <property type="entry name" value="GH18_2"/>
    <property type="match status" value="1"/>
</dbReference>
<evidence type="ECO:0000256" key="3">
    <source>
        <dbReference type="RuleBase" id="RU000489"/>
    </source>
</evidence>
<dbReference type="SUPFAM" id="SSF51445">
    <property type="entry name" value="(Trans)glycosidases"/>
    <property type="match status" value="1"/>
</dbReference>
<dbReference type="AlphaFoldDB" id="A0A419SWF0"/>
<dbReference type="InterPro" id="IPR001579">
    <property type="entry name" value="Glyco_hydro_18_chit_AS"/>
</dbReference>
<feature type="domain" description="SLH" evidence="5">
    <location>
        <begin position="417"/>
        <end position="480"/>
    </location>
</feature>
<feature type="domain" description="SLH" evidence="5">
    <location>
        <begin position="482"/>
        <end position="537"/>
    </location>
</feature>